<dbReference type="SUPFAM" id="SSF81606">
    <property type="entry name" value="PP2C-like"/>
    <property type="match status" value="1"/>
</dbReference>
<keyword evidence="2" id="KW-1133">Transmembrane helix</keyword>
<feature type="transmembrane region" description="Helical" evidence="2">
    <location>
        <begin position="92"/>
        <end position="116"/>
    </location>
</feature>
<keyword evidence="1" id="KW-0378">Hydrolase</keyword>
<dbReference type="Gene3D" id="3.30.565.10">
    <property type="entry name" value="Histidine kinase-like ATPase, C-terminal domain"/>
    <property type="match status" value="1"/>
</dbReference>
<keyword evidence="2" id="KW-0472">Membrane</keyword>
<keyword evidence="5" id="KW-1185">Reference proteome</keyword>
<dbReference type="OrthoDB" id="5241041at2"/>
<dbReference type="STRING" id="1034345.GCA_000236865_00983"/>
<dbReference type="InterPro" id="IPR003594">
    <property type="entry name" value="HATPase_dom"/>
</dbReference>
<proteinExistence type="predicted"/>
<dbReference type="InterPro" id="IPR001932">
    <property type="entry name" value="PPM-type_phosphatase-like_dom"/>
</dbReference>
<dbReference type="PANTHER" id="PTHR43156:SF2">
    <property type="entry name" value="STAGE II SPORULATION PROTEIN E"/>
    <property type="match status" value="1"/>
</dbReference>
<dbReference type="Gene3D" id="3.60.40.10">
    <property type="entry name" value="PPM-type phosphatase domain"/>
    <property type="match status" value="1"/>
</dbReference>
<dbReference type="GO" id="GO:0016791">
    <property type="term" value="F:phosphatase activity"/>
    <property type="evidence" value="ECO:0007669"/>
    <property type="project" value="TreeGrafter"/>
</dbReference>
<reference evidence="4 5" key="1">
    <citation type="journal article" date="2018" name="Elife">
        <title>Discovery and characterization of a prevalent human gut bacterial enzyme sufficient for the inactivation of a family of plant toxins.</title>
        <authorList>
            <person name="Koppel N."/>
            <person name="Bisanz J.E."/>
            <person name="Pandelia M.E."/>
            <person name="Turnbaugh P.J."/>
            <person name="Balskus E.P."/>
        </authorList>
    </citation>
    <scope>NUCLEOTIDE SEQUENCE [LARGE SCALE GENOMIC DNA]</scope>
    <source>
        <strain evidence="5">anaerobia AP69FAA</strain>
    </source>
</reference>
<feature type="domain" description="PPM-type phosphatase" evidence="3">
    <location>
        <begin position="414"/>
        <end position="664"/>
    </location>
</feature>
<organism evidence="4 5">
    <name type="scientific">Senegalimassilia anaerobia</name>
    <dbReference type="NCBI Taxonomy" id="1473216"/>
    <lineage>
        <taxon>Bacteria</taxon>
        <taxon>Bacillati</taxon>
        <taxon>Actinomycetota</taxon>
        <taxon>Coriobacteriia</taxon>
        <taxon>Coriobacteriales</taxon>
        <taxon>Coriobacteriaceae</taxon>
        <taxon>Senegalimassilia</taxon>
    </lineage>
</organism>
<name>A0A369LFA8_9ACTN</name>
<dbReference type="InterPro" id="IPR036457">
    <property type="entry name" value="PPM-type-like_dom_sf"/>
</dbReference>
<dbReference type="Pfam" id="PF13581">
    <property type="entry name" value="HATPase_c_2"/>
    <property type="match status" value="1"/>
</dbReference>
<accession>A0A369LFA8</accession>
<dbReference type="InterPro" id="IPR036890">
    <property type="entry name" value="HATPase_C_sf"/>
</dbReference>
<feature type="transmembrane region" description="Helical" evidence="2">
    <location>
        <begin position="60"/>
        <end position="80"/>
    </location>
</feature>
<evidence type="ECO:0000259" key="3">
    <source>
        <dbReference type="SMART" id="SM00331"/>
    </source>
</evidence>
<evidence type="ECO:0000256" key="2">
    <source>
        <dbReference type="SAM" id="Phobius"/>
    </source>
</evidence>
<feature type="transmembrane region" description="Helical" evidence="2">
    <location>
        <begin position="169"/>
        <end position="192"/>
    </location>
</feature>
<evidence type="ECO:0000313" key="4">
    <source>
        <dbReference type="EMBL" id="RDB56688.1"/>
    </source>
</evidence>
<feature type="transmembrane region" description="Helical" evidence="2">
    <location>
        <begin position="128"/>
        <end position="148"/>
    </location>
</feature>
<feature type="transmembrane region" description="Helical" evidence="2">
    <location>
        <begin position="251"/>
        <end position="276"/>
    </location>
</feature>
<dbReference type="PANTHER" id="PTHR43156">
    <property type="entry name" value="STAGE II SPORULATION PROTEIN E-RELATED"/>
    <property type="match status" value="1"/>
</dbReference>
<keyword evidence="2" id="KW-0812">Transmembrane</keyword>
<dbReference type="InterPro" id="IPR052016">
    <property type="entry name" value="Bact_Sigma-Reg"/>
</dbReference>
<evidence type="ECO:0000256" key="1">
    <source>
        <dbReference type="ARBA" id="ARBA00022801"/>
    </source>
</evidence>
<dbReference type="AlphaFoldDB" id="A0A369LFA8"/>
<dbReference type="Proteomes" id="UP000253792">
    <property type="component" value="Unassembled WGS sequence"/>
</dbReference>
<comment type="caution">
    <text evidence="4">The sequence shown here is derived from an EMBL/GenBank/DDBJ whole genome shotgun (WGS) entry which is preliminary data.</text>
</comment>
<gene>
    <name evidence="4" type="ORF">C1880_02685</name>
</gene>
<dbReference type="Pfam" id="PF07228">
    <property type="entry name" value="SpoIIE"/>
    <property type="match status" value="1"/>
</dbReference>
<feature type="transmembrane region" description="Helical" evidence="2">
    <location>
        <begin position="204"/>
        <end position="222"/>
    </location>
</feature>
<dbReference type="SMART" id="SM00331">
    <property type="entry name" value="PP2C_SIG"/>
    <property type="match status" value="1"/>
</dbReference>
<dbReference type="CDD" id="cd16936">
    <property type="entry name" value="HATPase_RsbW-like"/>
    <property type="match status" value="1"/>
</dbReference>
<sequence>MNLDGVLANGCGRCDTMESDRPEYNEVPATAVRDVGEAPVASVASEAPQAPLRPGWKRSLSVFAACFIVYLAVLEGFLAVPQFNDIVQIRPASALGPVFGLFFGLPGVFGCATANLVSDILHEGATPFMLAGYFVIQVMYNGLPRWAWYLVNARSPRPYPRFDSASKTALYMALALVDSVCVNLAVYLFVGASPESGPSFATRGLNNVWMLLYIGLPLLYALERSPLTPNPPRWIHVPYRNIKKSNLTQRFIIWFVIASALLMLLVSVVVIAFASGDEESFQAVVRTMFHEVAILTVPIFLPMFVFLHILERRFTRPIEVLALDQQTFIERMESDVEQGRRDTCIAVDERGTKPRYEIAELYESTNKMRRDMVGFIERLYNVTAERQRTATELDVAKQIQMSAVPHDFDSLTERFALDIAGFMRPAREVGGDFYDVFEVGERGVAFVIGDVSGKGVPAALFMMRAQSLLRQFLLETDDLGTAFTLANRQLCERNDAMLFVTAFACVVDTATGEVRFANAGHNPPVLKQNGKLGYLACRPALVLGAMDVVKYREGSFACSPGEGLLLYTDGVSEAANAAEELYGEDRLLQTLAKLDGGVVQGATASTAQDERPASADDSAVVANGCRAAAASSAQIAVNSLVASVDAFAGEAPQADDITMLAFRWNLPVARLTLPADDVELDNLFAFLEPICEGEGRTPKMMAQMMLVCEEVFVNICHYGFPDGQPRLPVDIEAAVDERAGCLHLVFSDQGIAYDPLSHNAKKVDPADEQRKGGLGILLMRKYMDDLRYTRADGRNILRMTKRFV</sequence>
<protein>
    <recommendedName>
        <fullName evidence="3">PPM-type phosphatase domain-containing protein</fullName>
    </recommendedName>
</protein>
<dbReference type="EMBL" id="PPTP01000002">
    <property type="protein sequence ID" value="RDB56688.1"/>
    <property type="molecule type" value="Genomic_DNA"/>
</dbReference>
<feature type="transmembrane region" description="Helical" evidence="2">
    <location>
        <begin position="288"/>
        <end position="310"/>
    </location>
</feature>
<evidence type="ECO:0000313" key="5">
    <source>
        <dbReference type="Proteomes" id="UP000253792"/>
    </source>
</evidence>